<gene>
    <name evidence="1" type="ORF">BDV37DRAFT_100174</name>
</gene>
<dbReference type="Proteomes" id="UP000325579">
    <property type="component" value="Unassembled WGS sequence"/>
</dbReference>
<evidence type="ECO:0000313" key="1">
    <source>
        <dbReference type="EMBL" id="KAE8396799.1"/>
    </source>
</evidence>
<dbReference type="EMBL" id="ML736990">
    <property type="protein sequence ID" value="KAE8396799.1"/>
    <property type="molecule type" value="Genomic_DNA"/>
</dbReference>
<proteinExistence type="predicted"/>
<evidence type="ECO:0000313" key="2">
    <source>
        <dbReference type="Proteomes" id="UP000325579"/>
    </source>
</evidence>
<sequence length="145" mass="15849">MNFKDDCHIPIERPENFFMLGSASNPILIDIEEKRVKTPSPFLNDTDGDTILEIPSYRSQGHIFHDQENDKQMHHSETGIVPVASDGHKGHSMTIHEAVHEAVAGGFPLSGETVAQPSGQENCAPAVASHTMVADSWLRNAYSGT</sequence>
<reference evidence="1 2" key="1">
    <citation type="submission" date="2019-04" db="EMBL/GenBank/DDBJ databases">
        <authorList>
            <consortium name="DOE Joint Genome Institute"/>
            <person name="Mondo S."/>
            <person name="Kjaerbolling I."/>
            <person name="Vesth T."/>
            <person name="Frisvad J.C."/>
            <person name="Nybo J.L."/>
            <person name="Theobald S."/>
            <person name="Kildgaard S."/>
            <person name="Isbrandt T."/>
            <person name="Kuo A."/>
            <person name="Sato A."/>
            <person name="Lyhne E.K."/>
            <person name="Kogle M.E."/>
            <person name="Wiebenga A."/>
            <person name="Kun R.S."/>
            <person name="Lubbers R.J."/>
            <person name="Makela M.R."/>
            <person name="Barry K."/>
            <person name="Chovatia M."/>
            <person name="Clum A."/>
            <person name="Daum C."/>
            <person name="Haridas S."/>
            <person name="He G."/>
            <person name="LaButti K."/>
            <person name="Lipzen A."/>
            <person name="Riley R."/>
            <person name="Salamov A."/>
            <person name="Simmons B.A."/>
            <person name="Magnuson J.K."/>
            <person name="Henrissat B."/>
            <person name="Mortensen U.H."/>
            <person name="Larsen T.O."/>
            <person name="Devries R.P."/>
            <person name="Grigoriev I.V."/>
            <person name="Machida M."/>
            <person name="Baker S.E."/>
            <person name="Andersen M.R."/>
            <person name="Cantor M.N."/>
            <person name="Hua S.X."/>
        </authorList>
    </citation>
    <scope>NUCLEOTIDE SEQUENCE [LARGE SCALE GENOMIC DNA]</scope>
    <source>
        <strain evidence="1 2">CBS 119388</strain>
    </source>
</reference>
<name>A0A5N7CS98_9EURO</name>
<accession>A0A5N7CS98</accession>
<organism evidence="1 2">
    <name type="scientific">Aspergillus pseudonomiae</name>
    <dbReference type="NCBI Taxonomy" id="1506151"/>
    <lineage>
        <taxon>Eukaryota</taxon>
        <taxon>Fungi</taxon>
        <taxon>Dikarya</taxon>
        <taxon>Ascomycota</taxon>
        <taxon>Pezizomycotina</taxon>
        <taxon>Eurotiomycetes</taxon>
        <taxon>Eurotiomycetidae</taxon>
        <taxon>Eurotiales</taxon>
        <taxon>Aspergillaceae</taxon>
        <taxon>Aspergillus</taxon>
        <taxon>Aspergillus subgen. Circumdati</taxon>
    </lineage>
</organism>
<dbReference type="AlphaFoldDB" id="A0A5N7CS98"/>
<dbReference type="GeneID" id="43662860"/>
<keyword evidence="2" id="KW-1185">Reference proteome</keyword>
<protein>
    <submittedName>
        <fullName evidence="1">Uncharacterized protein</fullName>
    </submittedName>
</protein>
<dbReference type="RefSeq" id="XP_031934118.1">
    <property type="nucleotide sequence ID" value="XM_032078169.1"/>
</dbReference>
<dbReference type="OrthoDB" id="4507402at2759"/>